<keyword evidence="2" id="KW-1133">Transmembrane helix</keyword>
<feature type="compositionally biased region" description="Polar residues" evidence="1">
    <location>
        <begin position="252"/>
        <end position="271"/>
    </location>
</feature>
<dbReference type="STRING" id="22663.A0A2I0K4G6"/>
<reference evidence="3 4" key="1">
    <citation type="submission" date="2017-11" db="EMBL/GenBank/DDBJ databases">
        <title>De-novo sequencing of pomegranate (Punica granatum L.) genome.</title>
        <authorList>
            <person name="Akparov Z."/>
            <person name="Amiraslanov A."/>
            <person name="Hajiyeva S."/>
            <person name="Abbasov M."/>
            <person name="Kaur K."/>
            <person name="Hamwieh A."/>
            <person name="Solovyev V."/>
            <person name="Salamov A."/>
            <person name="Braich B."/>
            <person name="Kosarev P."/>
            <person name="Mahmoud A."/>
            <person name="Hajiyev E."/>
            <person name="Babayeva S."/>
            <person name="Izzatullayeva V."/>
            <person name="Mammadov A."/>
            <person name="Mammadov A."/>
            <person name="Sharifova S."/>
            <person name="Ojaghi J."/>
            <person name="Eynullazada K."/>
            <person name="Bayramov B."/>
            <person name="Abdulazimova A."/>
            <person name="Shahmuradov I."/>
        </authorList>
    </citation>
    <scope>NUCLEOTIDE SEQUENCE [LARGE SCALE GENOMIC DNA]</scope>
    <source>
        <strain evidence="4">cv. AG2017</strain>
        <tissue evidence="3">Leaf</tissue>
    </source>
</reference>
<feature type="compositionally biased region" description="Basic residues" evidence="1">
    <location>
        <begin position="406"/>
        <end position="415"/>
    </location>
</feature>
<sequence>MPEQKKSCIFVFVNGVGSFLLVCWLGSSCRGNRFSAKVARVSSPIWPSCSSFSSARVSGVLEMERSSSKDFRDFCESSSDNALFDASQYEFFGQNVAEGVELGGLEDGEEDFPTFGAADDEYHLFEREESGGLGSLSDVDDLATTFAKLNRAVTGPRNPGVIGDRSGSFSRESSSATDWAPDGDFTSWLDPYSFNAEHPQELKRWSSQPLAEMKPLYRTSSYPQQQPHLHHVSSEPIHVPKSAYTSFPPPGSRSQQASPRNQSNIPSFVSGGSHSQLPFSATMFSPLSNSNLQQLTGLPHGLDYGGNNVLQFSSSSGLPFNNRPQNHWVNQAGVLHSGQSSLLSNMLLQQQLSHQNSLMSPQVMSSQHQRLHHSLKSLARYAALQPPLYSSLSLPSYKTVNDTRDHKPKSSRRQNARFSQGSDASSQKSESGPCIQFRSKYMTAEEIESILKMQLAATHSNDPYVDDYYHQARLAKKSTSSGSRLKHRFSPSHLRELPSRSRGNSLDQHSLLSTDALGRVPLSSIRRPRPLLEIEPPPTGPAEGSSEQKVSERPLEQEPMLAARITIEDSLCVLLDVDDIDRFLQSTQPQDGGAQLRRRRQILLEGLAASLQLVDPLGKSSHAAPLGPKDDIVFLRLAALPKGRKLLSRYLQLLFPGSELARIICMTVFRHLRFLFGGLPPDVSAAETTVNLAKRVSECVNGMDLRALSACLVAVVCSTEQPPLRPLGSPAGDGASLILKSVLDRATELLTDPHTPAHCRMPNRALWQASFNEFFALLTKYCLTKYDTIVQSIFSTQNQHSSEDMGAEAARAVSREMPVELLRASLPHTDENQRKHLMDFAQRSMPIAVLGTRTGASGQVMGGWMEDWMLDGWMDQKMEEMGSCLVIL</sequence>
<dbReference type="GO" id="GO:0000290">
    <property type="term" value="P:deadenylation-dependent decapping of nuclear-transcribed mRNA"/>
    <property type="evidence" value="ECO:0007669"/>
    <property type="project" value="InterPro"/>
</dbReference>
<dbReference type="GO" id="GO:0033962">
    <property type="term" value="P:P-body assembly"/>
    <property type="evidence" value="ECO:0007669"/>
    <property type="project" value="TreeGrafter"/>
</dbReference>
<evidence type="ECO:0000313" key="3">
    <source>
        <dbReference type="EMBL" id="PKI63437.1"/>
    </source>
</evidence>
<feature type="compositionally biased region" description="Polar residues" evidence="1">
    <location>
        <begin position="416"/>
        <end position="430"/>
    </location>
</feature>
<comment type="caution">
    <text evidence="3">The sequence shown here is derived from an EMBL/GenBank/DDBJ whole genome shotgun (WGS) entry which is preliminary data.</text>
</comment>
<protein>
    <recommendedName>
        <fullName evidence="5">Protein PAT1 homolog 1-like</fullName>
    </recommendedName>
</protein>
<dbReference type="GO" id="GO:0000932">
    <property type="term" value="C:P-body"/>
    <property type="evidence" value="ECO:0007669"/>
    <property type="project" value="TreeGrafter"/>
</dbReference>
<evidence type="ECO:0008006" key="5">
    <source>
        <dbReference type="Google" id="ProtNLM"/>
    </source>
</evidence>
<feature type="region of interest" description="Disordered" evidence="1">
    <location>
        <begin position="239"/>
        <end position="271"/>
    </location>
</feature>
<feature type="region of interest" description="Disordered" evidence="1">
    <location>
        <begin position="527"/>
        <end position="555"/>
    </location>
</feature>
<dbReference type="AlphaFoldDB" id="A0A2I0K4G6"/>
<dbReference type="PROSITE" id="PS51257">
    <property type="entry name" value="PROKAR_LIPOPROTEIN"/>
    <property type="match status" value="1"/>
</dbReference>
<keyword evidence="4" id="KW-1185">Reference proteome</keyword>
<dbReference type="InterPro" id="IPR039900">
    <property type="entry name" value="Pat1-like"/>
</dbReference>
<name>A0A2I0K4G6_PUNGR</name>
<evidence type="ECO:0000256" key="1">
    <source>
        <dbReference type="SAM" id="MobiDB-lite"/>
    </source>
</evidence>
<dbReference type="PANTHER" id="PTHR21551:SF24">
    <property type="entry name" value="PROTEIN PAT1 HOMOLOG 2"/>
    <property type="match status" value="1"/>
</dbReference>
<dbReference type="Proteomes" id="UP000233551">
    <property type="component" value="Unassembled WGS sequence"/>
</dbReference>
<feature type="compositionally biased region" description="Low complexity" evidence="1">
    <location>
        <begin position="166"/>
        <end position="175"/>
    </location>
</feature>
<feature type="region of interest" description="Disordered" evidence="1">
    <location>
        <begin position="475"/>
        <end position="507"/>
    </location>
</feature>
<proteinExistence type="predicted"/>
<evidence type="ECO:0000313" key="4">
    <source>
        <dbReference type="Proteomes" id="UP000233551"/>
    </source>
</evidence>
<dbReference type="PANTHER" id="PTHR21551">
    <property type="entry name" value="TOPOISOMERASE II-ASSOCIATED PROTEIN PAT1"/>
    <property type="match status" value="1"/>
</dbReference>
<organism evidence="3 4">
    <name type="scientific">Punica granatum</name>
    <name type="common">Pomegranate</name>
    <dbReference type="NCBI Taxonomy" id="22663"/>
    <lineage>
        <taxon>Eukaryota</taxon>
        <taxon>Viridiplantae</taxon>
        <taxon>Streptophyta</taxon>
        <taxon>Embryophyta</taxon>
        <taxon>Tracheophyta</taxon>
        <taxon>Spermatophyta</taxon>
        <taxon>Magnoliopsida</taxon>
        <taxon>eudicotyledons</taxon>
        <taxon>Gunneridae</taxon>
        <taxon>Pentapetalae</taxon>
        <taxon>rosids</taxon>
        <taxon>malvids</taxon>
        <taxon>Myrtales</taxon>
        <taxon>Lythraceae</taxon>
        <taxon>Punica</taxon>
    </lineage>
</organism>
<feature type="region of interest" description="Disordered" evidence="1">
    <location>
        <begin position="394"/>
        <end position="433"/>
    </location>
</feature>
<gene>
    <name evidence="3" type="ORF">CRG98_016104</name>
</gene>
<accession>A0A2I0K4G6</accession>
<keyword evidence="2" id="KW-0812">Transmembrane</keyword>
<dbReference type="GO" id="GO:0003723">
    <property type="term" value="F:RNA binding"/>
    <property type="evidence" value="ECO:0007669"/>
    <property type="project" value="TreeGrafter"/>
</dbReference>
<feature type="transmembrane region" description="Helical" evidence="2">
    <location>
        <begin position="7"/>
        <end position="27"/>
    </location>
</feature>
<evidence type="ECO:0000256" key="2">
    <source>
        <dbReference type="SAM" id="Phobius"/>
    </source>
</evidence>
<feature type="region of interest" description="Disordered" evidence="1">
    <location>
        <begin position="153"/>
        <end position="182"/>
    </location>
</feature>
<keyword evidence="2" id="KW-0472">Membrane</keyword>
<dbReference type="EMBL" id="PGOL01000888">
    <property type="protein sequence ID" value="PKI63437.1"/>
    <property type="molecule type" value="Genomic_DNA"/>
</dbReference>